<reference evidence="2" key="1">
    <citation type="submission" date="2017-09" db="EMBL/GenBank/DDBJ databases">
        <title>Depth-based differentiation of microbial function through sediment-hosted aquifers and enrichment of novel symbionts in the deep terrestrial subsurface.</title>
        <authorList>
            <person name="Probst A.J."/>
            <person name="Ladd B."/>
            <person name="Jarett J.K."/>
            <person name="Geller-Mcgrath D.E."/>
            <person name="Sieber C.M.K."/>
            <person name="Emerson J.B."/>
            <person name="Anantharaman K."/>
            <person name="Thomas B.C."/>
            <person name="Malmstrom R."/>
            <person name="Stieglmeier M."/>
            <person name="Klingl A."/>
            <person name="Woyke T."/>
            <person name="Ryan C.M."/>
            <person name="Banfield J.F."/>
        </authorList>
    </citation>
    <scope>NUCLEOTIDE SEQUENCE [LARGE SCALE GENOMIC DNA]</scope>
</reference>
<protein>
    <recommendedName>
        <fullName evidence="3">Carbonic anhydrase</fullName>
    </recommendedName>
</protein>
<dbReference type="AlphaFoldDB" id="A0A2H0V1A9"/>
<evidence type="ECO:0008006" key="3">
    <source>
        <dbReference type="Google" id="ProtNLM"/>
    </source>
</evidence>
<name>A0A2H0V1A9_9BACT</name>
<sequence length="141" mass="17076">MDPRIREQELFWLKSRGMCPYDLLSFPGSSIWIAKAGWKNQKQWMAWIVKQFIFYWIALSIKFHETEIIIISHHKFCGAYKWWHGELEGEKEEEQQKADMRTAMLRIKQNFPQIRKLILVWGELEDEEGKEIVFKEIEMPE</sequence>
<proteinExistence type="predicted"/>
<comment type="caution">
    <text evidence="1">The sequence shown here is derived from an EMBL/GenBank/DDBJ whole genome shotgun (WGS) entry which is preliminary data.</text>
</comment>
<evidence type="ECO:0000313" key="2">
    <source>
        <dbReference type="Proteomes" id="UP000228626"/>
    </source>
</evidence>
<evidence type="ECO:0000313" key="1">
    <source>
        <dbReference type="EMBL" id="PIR92883.1"/>
    </source>
</evidence>
<dbReference type="EMBL" id="PFAR01000045">
    <property type="protein sequence ID" value="PIR92883.1"/>
    <property type="molecule type" value="Genomic_DNA"/>
</dbReference>
<accession>A0A2H0V1A9</accession>
<organism evidence="1 2">
    <name type="scientific">Candidatus Falkowbacteria bacterium CG10_big_fil_rev_8_21_14_0_10_43_10</name>
    <dbReference type="NCBI Taxonomy" id="1974567"/>
    <lineage>
        <taxon>Bacteria</taxon>
        <taxon>Candidatus Falkowiibacteriota</taxon>
    </lineage>
</organism>
<gene>
    <name evidence="1" type="ORF">COT99_03755</name>
</gene>
<dbReference type="Proteomes" id="UP000228626">
    <property type="component" value="Unassembled WGS sequence"/>
</dbReference>